<dbReference type="CDD" id="cd00093">
    <property type="entry name" value="HTH_XRE"/>
    <property type="match status" value="1"/>
</dbReference>
<dbReference type="InterPro" id="IPR010982">
    <property type="entry name" value="Lambda_DNA-bd_dom_sf"/>
</dbReference>
<protein>
    <recommendedName>
        <fullName evidence="1">HTH cro/C1-type domain-containing protein</fullName>
    </recommendedName>
</protein>
<evidence type="ECO:0000313" key="3">
    <source>
        <dbReference type="Proteomes" id="UP000092498"/>
    </source>
</evidence>
<keyword evidence="3" id="KW-1185">Reference proteome</keyword>
<dbReference type="InParanoid" id="A0A1B1AHL9"/>
<dbReference type="PROSITE" id="PS50943">
    <property type="entry name" value="HTH_CROC1"/>
    <property type="match status" value="1"/>
</dbReference>
<evidence type="ECO:0000259" key="1">
    <source>
        <dbReference type="PROSITE" id="PS50943"/>
    </source>
</evidence>
<gene>
    <name evidence="2" type="ORF">ATE48_09030</name>
</gene>
<dbReference type="Pfam" id="PF01381">
    <property type="entry name" value="HTH_3"/>
    <property type="match status" value="1"/>
</dbReference>
<dbReference type="OrthoDB" id="9803379at2"/>
<reference evidence="2 3" key="1">
    <citation type="submission" date="2015-11" db="EMBL/GenBank/DDBJ databases">
        <title>Whole-Genome Sequence of Candidatus Oderbacter manganicum from the National Park Lower Oder Valley, Germany.</title>
        <authorList>
            <person name="Braun B."/>
            <person name="Liere K."/>
            <person name="Szewzyk U."/>
        </authorList>
    </citation>
    <scope>NUCLEOTIDE SEQUENCE [LARGE SCALE GENOMIC DNA]</scope>
    <source>
        <strain evidence="2 3">OTSz_A_272</strain>
    </source>
</reference>
<evidence type="ECO:0000313" key="2">
    <source>
        <dbReference type="EMBL" id="ANP46054.1"/>
    </source>
</evidence>
<dbReference type="RefSeq" id="WP_066770384.1">
    <property type="nucleotide sequence ID" value="NZ_CP013244.1"/>
</dbReference>
<accession>A0A1B1AHL9</accession>
<dbReference type="Proteomes" id="UP000092498">
    <property type="component" value="Chromosome"/>
</dbReference>
<dbReference type="SMART" id="SM00530">
    <property type="entry name" value="HTH_XRE"/>
    <property type="match status" value="1"/>
</dbReference>
<sequence length="85" mass="9741">MPRSVFTDAYAAFRDTLVAVRKDAGVTQIELAERLGKPQQFVSKYERGDRRVDLIEFVAVCRALRIDPKEAFALVLRRLPKSFDI</sequence>
<feature type="domain" description="HTH cro/C1-type" evidence="1">
    <location>
        <begin position="17"/>
        <end position="71"/>
    </location>
</feature>
<organism evidence="2 3">
    <name type="scientific">Candidatus Viadribacter manganicus</name>
    <dbReference type="NCBI Taxonomy" id="1759059"/>
    <lineage>
        <taxon>Bacteria</taxon>
        <taxon>Pseudomonadati</taxon>
        <taxon>Pseudomonadota</taxon>
        <taxon>Alphaproteobacteria</taxon>
        <taxon>Hyphomonadales</taxon>
        <taxon>Hyphomonadaceae</taxon>
        <taxon>Candidatus Viadribacter</taxon>
    </lineage>
</organism>
<proteinExistence type="predicted"/>
<dbReference type="Gene3D" id="1.10.260.40">
    <property type="entry name" value="lambda repressor-like DNA-binding domains"/>
    <property type="match status" value="1"/>
</dbReference>
<dbReference type="InterPro" id="IPR001387">
    <property type="entry name" value="Cro/C1-type_HTH"/>
</dbReference>
<dbReference type="EMBL" id="CP013244">
    <property type="protein sequence ID" value="ANP46054.1"/>
    <property type="molecule type" value="Genomic_DNA"/>
</dbReference>
<name>A0A1B1AHL9_9PROT</name>
<dbReference type="GO" id="GO:0003677">
    <property type="term" value="F:DNA binding"/>
    <property type="evidence" value="ECO:0007669"/>
    <property type="project" value="InterPro"/>
</dbReference>
<dbReference type="SUPFAM" id="SSF47413">
    <property type="entry name" value="lambda repressor-like DNA-binding domains"/>
    <property type="match status" value="1"/>
</dbReference>
<dbReference type="KEGG" id="cbot:ATE48_09030"/>
<dbReference type="AlphaFoldDB" id="A0A1B1AHL9"/>